<evidence type="ECO:0000313" key="2">
    <source>
        <dbReference type="Proteomes" id="UP000013243"/>
    </source>
</evidence>
<sequence length="330" mass="37391">MRKNANTLAQLGIVYPDIGLTPKDAAHKVLALEARTAPDTLSETESWAQLADTVAETSGDVVISSETFSDRMKAPEHVRRLVRFFADLGLETKFIIFLRDPPAYLNSLYVQAVKRFNAGCSFEDYAEEKLKQGYCNYAERIEFFASAAPVIALPFRRDSKALEYVFLEAMGRSSEEIDRCQPQAISVQNPSMGPFAIHVAREIYARLPSDITAPERRRRRLEFKSVLTKLEGFETGFVGCDNAYAEKIRHRVSRQTAAVAAEHFGAPWEDVVPAETMFDRYAAQQELEFPAERVEPLVKTMVDGDFGPRWPFVRRWAYRLKRKATGLFSS</sequence>
<gene>
    <name evidence="1" type="ORF">K529_000835</name>
</gene>
<name>A0A1B0ZYH8_9RHOB</name>
<accession>A0A1B0ZYH8</accession>
<dbReference type="Proteomes" id="UP000013243">
    <property type="component" value="Chromosome"/>
</dbReference>
<dbReference type="EMBL" id="CP015230">
    <property type="protein sequence ID" value="ANP39297.1"/>
    <property type="molecule type" value="Genomic_DNA"/>
</dbReference>
<evidence type="ECO:0000313" key="1">
    <source>
        <dbReference type="EMBL" id="ANP39297.1"/>
    </source>
</evidence>
<proteinExistence type="predicted"/>
<dbReference type="AlphaFoldDB" id="A0A1B0ZYH8"/>
<protein>
    <recommendedName>
        <fullName evidence="3">Sulfotransferase family protein</fullName>
    </recommendedName>
</protein>
<organism evidence="1 2">
    <name type="scientific">Tritonibacter mobilis F1926</name>
    <dbReference type="NCBI Taxonomy" id="1265309"/>
    <lineage>
        <taxon>Bacteria</taxon>
        <taxon>Pseudomonadati</taxon>
        <taxon>Pseudomonadota</taxon>
        <taxon>Alphaproteobacteria</taxon>
        <taxon>Rhodobacterales</taxon>
        <taxon>Paracoccaceae</taxon>
        <taxon>Tritonibacter</taxon>
    </lineage>
</organism>
<dbReference type="KEGG" id="rmb:K529_000835"/>
<evidence type="ECO:0008006" key="3">
    <source>
        <dbReference type="Google" id="ProtNLM"/>
    </source>
</evidence>
<reference evidence="1 2" key="1">
    <citation type="journal article" date="2016" name="ISME J.">
        <title>Global occurrence and heterogeneity of the Roseobacter-clade species Ruegeria mobilis.</title>
        <authorList>
            <person name="Sonnenschein E."/>
            <person name="Gram L."/>
        </authorList>
    </citation>
    <scope>NUCLEOTIDE SEQUENCE [LARGE SCALE GENOMIC DNA]</scope>
    <source>
        <strain evidence="1 2">F1926</strain>
    </source>
</reference>